<proteinExistence type="predicted"/>
<dbReference type="EMBL" id="CP000477">
    <property type="protein sequence ID" value="ABK14184.1"/>
    <property type="molecule type" value="Genomic_DNA"/>
</dbReference>
<protein>
    <submittedName>
        <fullName evidence="1">Uncharacterized protein</fullName>
    </submittedName>
</protein>
<evidence type="ECO:0000313" key="2">
    <source>
        <dbReference type="Proteomes" id="UP000000674"/>
    </source>
</evidence>
<reference evidence="1 2" key="1">
    <citation type="submission" date="2006-10" db="EMBL/GenBank/DDBJ databases">
        <title>Complete sequence of Methanosaeta thermophila PT.</title>
        <authorList>
            <consortium name="US DOE Joint Genome Institute"/>
            <person name="Copeland A."/>
            <person name="Lucas S."/>
            <person name="Lapidus A."/>
            <person name="Barry K."/>
            <person name="Detter J.C."/>
            <person name="Glavina del Rio T."/>
            <person name="Hammon N."/>
            <person name="Israni S."/>
            <person name="Pitluck S."/>
            <person name="Chain P."/>
            <person name="Malfatti S."/>
            <person name="Shin M."/>
            <person name="Vergez L."/>
            <person name="Schmutz J."/>
            <person name="Larimer F."/>
            <person name="Land M."/>
            <person name="Hauser L."/>
            <person name="Kyrpides N."/>
            <person name="Kim E."/>
            <person name="Smith K.S."/>
            <person name="Ingram-Smith C."/>
            <person name="Richardson P."/>
        </authorList>
    </citation>
    <scope>NUCLEOTIDE SEQUENCE [LARGE SCALE GENOMIC DNA]</scope>
    <source>
        <strain evidence="2">DSM 6194 / JCM 14653 / NBRC 101360 / PT</strain>
    </source>
</reference>
<dbReference type="GeneID" id="4463193"/>
<evidence type="ECO:0000313" key="1">
    <source>
        <dbReference type="EMBL" id="ABK14184.1"/>
    </source>
</evidence>
<dbReference type="HOGENOM" id="CLU_1709155_0_0_2"/>
<organism evidence="1 2">
    <name type="scientific">Methanothrix thermoacetophila (strain DSM 6194 / JCM 14653 / NBRC 101360 / PT)</name>
    <name type="common">Methanosaeta thermophila</name>
    <dbReference type="NCBI Taxonomy" id="349307"/>
    <lineage>
        <taxon>Archaea</taxon>
        <taxon>Methanobacteriati</taxon>
        <taxon>Methanobacteriota</taxon>
        <taxon>Stenosarchaea group</taxon>
        <taxon>Methanomicrobia</taxon>
        <taxon>Methanotrichales</taxon>
        <taxon>Methanotrichaceae</taxon>
        <taxon>Methanothrix</taxon>
    </lineage>
</organism>
<sequence length="153" mass="17307">MRCLTYPYPIETLRHWYVTPVGGRSPELEPGELGLNREAIVENTDLIPFEDRVLLSRLEGGSPRPLFARKYFRIVPLDRSKPDALSKSPLGEAILPASDNETGPIKVGEMVVINSVLSRVHTHGLPSIIDRMIRSRSDVQMLDVIYTKERRQS</sequence>
<name>A0B660_METTP</name>
<dbReference type="AlphaFoldDB" id="A0B660"/>
<dbReference type="Proteomes" id="UP000000674">
    <property type="component" value="Chromosome"/>
</dbReference>
<dbReference type="RefSeq" id="WP_011695582.1">
    <property type="nucleotide sequence ID" value="NC_008553.1"/>
</dbReference>
<keyword evidence="2" id="KW-1185">Reference proteome</keyword>
<dbReference type="OrthoDB" id="146678at2157"/>
<accession>A0B660</accession>
<dbReference type="KEGG" id="mtp:Mthe_0391"/>
<gene>
    <name evidence="1" type="ordered locus">Mthe_0391</name>
</gene>